<dbReference type="OrthoDB" id="7061616at2"/>
<dbReference type="AlphaFoldDB" id="A0A1H2DWA9"/>
<dbReference type="RefSeq" id="WP_157718763.1">
    <property type="nucleotide sequence ID" value="NZ_LT629785.1"/>
</dbReference>
<organism evidence="1 2">
    <name type="scientific">Pseudomonas pohangensis</name>
    <dbReference type="NCBI Taxonomy" id="364197"/>
    <lineage>
        <taxon>Bacteria</taxon>
        <taxon>Pseudomonadati</taxon>
        <taxon>Pseudomonadota</taxon>
        <taxon>Gammaproteobacteria</taxon>
        <taxon>Pseudomonadales</taxon>
        <taxon>Pseudomonadaceae</taxon>
        <taxon>Pseudomonas</taxon>
    </lineage>
</organism>
<accession>A0A1H2DWA9</accession>
<protein>
    <submittedName>
        <fullName evidence="1">Uncharacterized protein</fullName>
    </submittedName>
</protein>
<reference evidence="2" key="1">
    <citation type="submission" date="2016-10" db="EMBL/GenBank/DDBJ databases">
        <authorList>
            <person name="Varghese N."/>
            <person name="Submissions S."/>
        </authorList>
    </citation>
    <scope>NUCLEOTIDE SEQUENCE [LARGE SCALE GENOMIC DNA]</scope>
    <source>
        <strain evidence="2">DSM 17875</strain>
    </source>
</reference>
<sequence>MRISEFRAIQRECSNAYLHSLVMTCRRKFLCAAKLLELQSAAISRLRDFGLDGQINIWPLYSPYEVLSERYLELFYSPQLEIFRDRSNMQDEKWFKYFHHALIPTLIADDEIVRNVLRSVGGLPSKQPKDAAMALKHYFSEMTLPDSAPLWAPEESFDN</sequence>
<dbReference type="EMBL" id="LT629785">
    <property type="protein sequence ID" value="SDT87155.1"/>
    <property type="molecule type" value="Genomic_DNA"/>
</dbReference>
<evidence type="ECO:0000313" key="1">
    <source>
        <dbReference type="EMBL" id="SDT87155.1"/>
    </source>
</evidence>
<evidence type="ECO:0000313" key="2">
    <source>
        <dbReference type="Proteomes" id="UP000243232"/>
    </source>
</evidence>
<proteinExistence type="predicted"/>
<gene>
    <name evidence="1" type="ORF">SAMN05216296_0094</name>
</gene>
<dbReference type="Proteomes" id="UP000243232">
    <property type="component" value="Chromosome I"/>
</dbReference>
<name>A0A1H2DWA9_9PSED</name>
<keyword evidence="2" id="KW-1185">Reference proteome</keyword>